<accession>A0A086KPA8</accession>
<feature type="compositionally biased region" description="Basic and acidic residues" evidence="1">
    <location>
        <begin position="1569"/>
        <end position="1586"/>
    </location>
</feature>
<feature type="region of interest" description="Disordered" evidence="1">
    <location>
        <begin position="198"/>
        <end position="394"/>
    </location>
</feature>
<feature type="region of interest" description="Disordered" evidence="1">
    <location>
        <begin position="1477"/>
        <end position="1506"/>
    </location>
</feature>
<sequence length="1652" mass="174423">MLSAAQQRQLLQCDWRTQGLQKEEGRSCWYAHHLQQHQLIPFDAQAVQEAHHGQNESQASGSMRVHAPASKSEAPSGTASSQSHLSGQFEARQEGLPARTASYSVQEDQTEHQAALRDPRQEFQTLHFLNSSGAPAMSPDEYIMRQQIFQQQQQLHHLHAQGFPHALHSSAPAQHAHIPSVLSGTENPQGLLHQYEAFPLTRGGGDGGTPSRSDNEGRSSHELSLSDTSRTNGYGVGSEDFRAGSTAPHAPETQGLPTLGRPADTADARGPSDHGYSDASHGSSPLKELEASSAPAWSSSQGGACTSQPLCQATATSASRHFSEDQQGCGGLSGVPSHEAPSGSSESGAVGSAASDHASLSSYSGEPGSFSGGTAPCFPQSGSNGTVGPNLMFQPPPSSVSTGYGQQFVASGRFLVGGYPPQTQACAGGGYGPPGFLNQFGAPYSPHLMHPYAHLPPHQLSPFATSQQNNGSQMDFSFSLPGASGAPPDVSQTSQSFPSLVSASLHHPAHLLPFQGPSTPTRRPPGGAGPSSRRAQKRPSFLATGTPSTTCSPPFNADSLLISASTGLPSEASSLYSGSRRSSAHSALGVRDSGSVAATQERLLFDETGTFATCTPGSSHSRRSSKTAGNARELARGGANVDGSGKASFTWTGAATRASLAGETLPGTESGATVSGKSAAGKAGAGKETAVTGATGNLRGPYAVFATQIAVPPPPELEEACQRLAELKAQPLIQQWLDSRDVSWSFAFALVFNARLAAGSVNVNVRWAREPTVVGGAFLVGKGKTYSWRRAPQEASPHIILQCFEAACKERQKTFGRSQHVDDYLAVLKTDLATAWRLDAEGLQQAADSLVALHGLDIFCGLPVTSKQVKDLLFFDPHANCFSLAPESPPLPPLHFFFPGSQDSDLASDLVLGITKETAALAAPDSVHSSAPPSPSGDVQGFGMRCTYTFRCPAPDCLGLLYTLNRVRLFCLNAKLRSSAAGPSSEAVDSNAGFECAPATACSRVPFSSGGRAAAAFPASFSGALPAGVHTPHADFGDVPHAQFSGSFSRSGYPEGVAAGSGFGGKGEEPSLSSAFASGAPGVATCEAGLDPASQKDRSLEVAAFSPDASLAFASSPRRRTKENPEGPSLYERLVHDGGESLPCAEAQEFHGRPGGGFVSSHAVRDAERESQEQSPSSCGVQAKLTAASAPTRSLLDQEEERESTLGAALKEGKRLRVGGRDEARTPSARGERSDDEKDALSPKEASRLAQTNAGDREAPERHLENSREVTGSCGASEGLAPELAEFGDTEAPGFEGERLDGMDNADLFQEETKSEELSVGAAARPSRRAASRGYAKAKKRRRPTLSSSRRKMVHFSEADASVTEAGPDAQETLDAPEVESQEAAEMQEASVQDEADAREKDDEDSLSSAGTAGLPRYSAPNSTLSGSSLAFLSSSLKEPCSERKMDCSAAWMPEEQADRHLEAFFSACVDADRKRTREETAGEHAGGENELDAGEEAPFLKSQRRQEGEFVGVNEGGLETCMTHVLERIEEGCEDTESDRGQLSERHRRVHPETRPSDGGPFFEAGIEEERLHLRRLKDEEKGMEENAGLRFLDDPNTPSPSPEDPGSRGASRVRGEDEEKGEDEGGRGEEQKEEGSGRRRRDSRARRARR</sequence>
<feature type="compositionally biased region" description="Basic and acidic residues" evidence="1">
    <location>
        <begin position="1615"/>
        <end position="1639"/>
    </location>
</feature>
<organism evidence="2 3">
    <name type="scientific">Toxoplasma gondii GAB2-2007-GAL-DOM2</name>
    <dbReference type="NCBI Taxonomy" id="1130820"/>
    <lineage>
        <taxon>Eukaryota</taxon>
        <taxon>Sar</taxon>
        <taxon>Alveolata</taxon>
        <taxon>Apicomplexa</taxon>
        <taxon>Conoidasida</taxon>
        <taxon>Coccidia</taxon>
        <taxon>Eucoccidiorida</taxon>
        <taxon>Eimeriorina</taxon>
        <taxon>Sarcocystidae</taxon>
        <taxon>Toxoplasma</taxon>
    </lineage>
</organism>
<feature type="region of interest" description="Disordered" evidence="1">
    <location>
        <begin position="463"/>
        <end position="554"/>
    </location>
</feature>
<feature type="region of interest" description="Disordered" evidence="1">
    <location>
        <begin position="614"/>
        <end position="646"/>
    </location>
</feature>
<feature type="compositionally biased region" description="Polar residues" evidence="1">
    <location>
        <begin position="543"/>
        <end position="553"/>
    </location>
</feature>
<reference evidence="2 3" key="1">
    <citation type="submission" date="2014-02" db="EMBL/GenBank/DDBJ databases">
        <authorList>
            <person name="Sibley D."/>
            <person name="Venepally P."/>
            <person name="Karamycheva S."/>
            <person name="Hadjithomas M."/>
            <person name="Khan A."/>
            <person name="Brunk B."/>
            <person name="Roos D."/>
            <person name="Caler E."/>
            <person name="Lorenzi H."/>
        </authorList>
    </citation>
    <scope>NUCLEOTIDE SEQUENCE [LARGE SCALE GENOMIC DNA]</scope>
    <source>
        <strain evidence="2 3">GAB2-2007-GAL-DOM2</strain>
    </source>
</reference>
<evidence type="ECO:0000313" key="3">
    <source>
        <dbReference type="Proteomes" id="UP000028837"/>
    </source>
</evidence>
<evidence type="ECO:0000256" key="1">
    <source>
        <dbReference type="SAM" id="MobiDB-lite"/>
    </source>
</evidence>
<feature type="region of interest" description="Disordered" evidence="1">
    <location>
        <begin position="1533"/>
        <end position="1652"/>
    </location>
</feature>
<feature type="region of interest" description="Disordered" evidence="1">
    <location>
        <begin position="47"/>
        <end position="104"/>
    </location>
</feature>
<dbReference type="EMBL" id="AHZU02000293">
    <property type="protein sequence ID" value="KFG46226.1"/>
    <property type="molecule type" value="Genomic_DNA"/>
</dbReference>
<feature type="compositionally biased region" description="Basic residues" evidence="1">
    <location>
        <begin position="1640"/>
        <end position="1652"/>
    </location>
</feature>
<feature type="compositionally biased region" description="Polar residues" evidence="1">
    <location>
        <begin position="295"/>
        <end position="320"/>
    </location>
</feature>
<feature type="compositionally biased region" description="Basic and acidic residues" evidence="1">
    <location>
        <begin position="1211"/>
        <end position="1247"/>
    </location>
</feature>
<feature type="compositionally biased region" description="Basic and acidic residues" evidence="1">
    <location>
        <begin position="1255"/>
        <end position="1268"/>
    </location>
</feature>
<feature type="compositionally biased region" description="Basic and acidic residues" evidence="1">
    <location>
        <begin position="1539"/>
        <end position="1557"/>
    </location>
</feature>
<name>A0A086KPA8_TOXGO</name>
<proteinExistence type="predicted"/>
<feature type="region of interest" description="Disordered" evidence="1">
    <location>
        <begin position="662"/>
        <end position="688"/>
    </location>
</feature>
<gene>
    <name evidence="2" type="ORF">TGDOM2_249540</name>
</gene>
<dbReference type="Proteomes" id="UP000028837">
    <property type="component" value="Unassembled WGS sequence"/>
</dbReference>
<feature type="region of interest" description="Disordered" evidence="1">
    <location>
        <begin position="1148"/>
        <end position="1426"/>
    </location>
</feature>
<feature type="compositionally biased region" description="Polar residues" evidence="1">
    <location>
        <begin position="73"/>
        <end position="86"/>
    </location>
</feature>
<feature type="compositionally biased region" description="Polar residues" evidence="1">
    <location>
        <begin position="490"/>
        <end position="502"/>
    </location>
</feature>
<comment type="caution">
    <text evidence="2">The sequence shown here is derived from an EMBL/GenBank/DDBJ whole genome shotgun (WGS) entry which is preliminary data.</text>
</comment>
<feature type="compositionally biased region" description="Basic and acidic residues" evidence="1">
    <location>
        <begin position="264"/>
        <end position="276"/>
    </location>
</feature>
<feature type="compositionally biased region" description="Basic and acidic residues" evidence="1">
    <location>
        <begin position="1477"/>
        <end position="1488"/>
    </location>
</feature>
<feature type="compositionally biased region" description="Polar residues" evidence="1">
    <location>
        <begin position="463"/>
        <end position="476"/>
    </location>
</feature>
<dbReference type="VEuPathDB" id="ToxoDB:TGDOM2_249540"/>
<feature type="compositionally biased region" description="Basic residues" evidence="1">
    <location>
        <begin position="1326"/>
        <end position="1354"/>
    </location>
</feature>
<dbReference type="OrthoDB" id="330786at2759"/>
<feature type="compositionally biased region" description="Low complexity" evidence="1">
    <location>
        <begin position="336"/>
        <end position="355"/>
    </location>
</feature>
<feature type="compositionally biased region" description="Polar residues" evidence="1">
    <location>
        <begin position="222"/>
        <end position="232"/>
    </location>
</feature>
<feature type="compositionally biased region" description="Basic and acidic residues" evidence="1">
    <location>
        <begin position="1163"/>
        <end position="1172"/>
    </location>
</feature>
<feature type="compositionally biased region" description="Low complexity" evidence="1">
    <location>
        <begin position="670"/>
        <end position="688"/>
    </location>
</feature>
<feature type="compositionally biased region" description="Low complexity" evidence="1">
    <location>
        <begin position="516"/>
        <end position="533"/>
    </location>
</feature>
<protein>
    <submittedName>
        <fullName evidence="2">Uncharacterized protein</fullName>
    </submittedName>
</protein>
<evidence type="ECO:0000313" key="2">
    <source>
        <dbReference type="EMBL" id="KFG46226.1"/>
    </source>
</evidence>